<proteinExistence type="predicted"/>
<dbReference type="AlphaFoldDB" id="A0A6B0XXY7"/>
<gene>
    <name evidence="2" type="ORF">F4Y60_00995</name>
</gene>
<evidence type="ECO:0000313" key="2">
    <source>
        <dbReference type="EMBL" id="MXY32673.1"/>
    </source>
</evidence>
<feature type="compositionally biased region" description="Low complexity" evidence="1">
    <location>
        <begin position="44"/>
        <end position="57"/>
    </location>
</feature>
<organism evidence="2">
    <name type="scientific">Boseongicola sp. SB0664_bin_43</name>
    <dbReference type="NCBI Taxonomy" id="2604844"/>
    <lineage>
        <taxon>Bacteria</taxon>
        <taxon>Pseudomonadati</taxon>
        <taxon>Pseudomonadota</taxon>
        <taxon>Alphaproteobacteria</taxon>
        <taxon>Rhodobacterales</taxon>
        <taxon>Paracoccaceae</taxon>
        <taxon>Boseongicola</taxon>
    </lineage>
</organism>
<feature type="region of interest" description="Disordered" evidence="1">
    <location>
        <begin position="41"/>
        <end position="69"/>
    </location>
</feature>
<name>A0A6B0XXY7_9RHOB</name>
<protein>
    <submittedName>
        <fullName evidence="2">Uncharacterized protein</fullName>
    </submittedName>
</protein>
<evidence type="ECO:0000256" key="1">
    <source>
        <dbReference type="SAM" id="MobiDB-lite"/>
    </source>
</evidence>
<accession>A0A6B0XXY7</accession>
<sequence>MSSAEYGPTVASVESERPGEFMRLELAPLLFDDDEREAAEAARRSVVAPAEVSPAARSKARDKHNAGGDPVHSFRILLGDLATITLNTVQPRLPDATPFKVVARPTPLQAKTHQLLGVRL</sequence>
<comment type="caution">
    <text evidence="2">The sequence shown here is derived from an EMBL/GenBank/DDBJ whole genome shotgun (WGS) entry which is preliminary data.</text>
</comment>
<dbReference type="EMBL" id="VXRY01000042">
    <property type="protein sequence ID" value="MXY32673.1"/>
    <property type="molecule type" value="Genomic_DNA"/>
</dbReference>
<reference evidence="2" key="1">
    <citation type="submission" date="2019-09" db="EMBL/GenBank/DDBJ databases">
        <title>Characterisation of the sponge microbiome using genome-centric metagenomics.</title>
        <authorList>
            <person name="Engelberts J.P."/>
            <person name="Robbins S.J."/>
            <person name="De Goeij J.M."/>
            <person name="Aranda M."/>
            <person name="Bell S.C."/>
            <person name="Webster N.S."/>
        </authorList>
    </citation>
    <scope>NUCLEOTIDE SEQUENCE</scope>
    <source>
        <strain evidence="2">SB0664_bin_43</strain>
    </source>
</reference>